<evidence type="ECO:0000256" key="1">
    <source>
        <dbReference type="ARBA" id="ARBA00008714"/>
    </source>
</evidence>
<evidence type="ECO:0000313" key="7">
    <source>
        <dbReference type="EMBL" id="MDQ0287571.1"/>
    </source>
</evidence>
<keyword evidence="3" id="KW-0479">Metal-binding</keyword>
<comment type="similarity">
    <text evidence="1">Belongs to the iron/manganese superoxide dismutase family.</text>
</comment>
<evidence type="ECO:0000259" key="6">
    <source>
        <dbReference type="Pfam" id="PF02777"/>
    </source>
</evidence>
<dbReference type="Pfam" id="PF02777">
    <property type="entry name" value="Sod_Fe_C"/>
    <property type="match status" value="1"/>
</dbReference>
<proteinExistence type="inferred from homology"/>
<dbReference type="RefSeq" id="WP_307403409.1">
    <property type="nucleotide sequence ID" value="NZ_JAUSUX010000031.1"/>
</dbReference>
<evidence type="ECO:0000256" key="5">
    <source>
        <dbReference type="SAM" id="MobiDB-lite"/>
    </source>
</evidence>
<dbReference type="InterPro" id="IPR019832">
    <property type="entry name" value="Mn/Fe_SOD_C"/>
</dbReference>
<dbReference type="PANTHER" id="PTHR11404">
    <property type="entry name" value="SUPEROXIDE DISMUTASE 2"/>
    <property type="match status" value="1"/>
</dbReference>
<comment type="caution">
    <text evidence="7">The sequence shown here is derived from an EMBL/GenBank/DDBJ whole genome shotgun (WGS) entry which is preliminary data.</text>
</comment>
<dbReference type="InterPro" id="IPR036324">
    <property type="entry name" value="Mn/Fe_SOD_N_sf"/>
</dbReference>
<gene>
    <name evidence="7" type="ORF">J2Z49_002700</name>
</gene>
<sequence length="239" mass="27257">MDGQITGRYTSKRHLQEEHMAGDRQTVHPGDMDYPPYGGAFTPVRAKPLLPELLRLRGISARTIQEHYKLYEGYVNKTNEIRNRLRTVDRALANSTYSPLRELKVEESYATNGVKLHELYFGNLGGPGGQPTGALYEAIVLSYGSYEFWENDFKASGLASRGWVILSYDQDDGFLHNYSADAHNAGIFVRTQPILVLDVYEHAYYMDYGTDRRSYIESFFQNINWAVVSARFHALVQGR</sequence>
<dbReference type="InterPro" id="IPR036314">
    <property type="entry name" value="SOD_C_sf"/>
</dbReference>
<feature type="region of interest" description="Disordered" evidence="5">
    <location>
        <begin position="1"/>
        <end position="29"/>
    </location>
</feature>
<feature type="compositionally biased region" description="Basic and acidic residues" evidence="5">
    <location>
        <begin position="14"/>
        <end position="26"/>
    </location>
</feature>
<keyword evidence="8" id="KW-1185">Reference proteome</keyword>
<keyword evidence="4 7" id="KW-0560">Oxidoreductase</keyword>
<evidence type="ECO:0000256" key="2">
    <source>
        <dbReference type="ARBA" id="ARBA00012682"/>
    </source>
</evidence>
<dbReference type="Proteomes" id="UP001225644">
    <property type="component" value="Unassembled WGS sequence"/>
</dbReference>
<dbReference type="InterPro" id="IPR050265">
    <property type="entry name" value="Fe/Mn_Superoxide_Dismutase"/>
</dbReference>
<protein>
    <recommendedName>
        <fullName evidence="2">superoxide dismutase</fullName>
        <ecNumber evidence="2">1.15.1.1</ecNumber>
    </recommendedName>
</protein>
<accession>A0ABU0B6N8</accession>
<dbReference type="SUPFAM" id="SSF46609">
    <property type="entry name" value="Fe,Mn superoxide dismutase (SOD), N-terminal domain"/>
    <property type="match status" value="1"/>
</dbReference>
<dbReference type="EMBL" id="JAUSUX010000031">
    <property type="protein sequence ID" value="MDQ0287571.1"/>
    <property type="molecule type" value="Genomic_DNA"/>
</dbReference>
<evidence type="ECO:0000256" key="4">
    <source>
        <dbReference type="ARBA" id="ARBA00023002"/>
    </source>
</evidence>
<evidence type="ECO:0000256" key="3">
    <source>
        <dbReference type="ARBA" id="ARBA00022723"/>
    </source>
</evidence>
<dbReference type="GO" id="GO:0004784">
    <property type="term" value="F:superoxide dismutase activity"/>
    <property type="evidence" value="ECO:0007669"/>
    <property type="project" value="UniProtKB-EC"/>
</dbReference>
<reference evidence="7 8" key="1">
    <citation type="submission" date="2023-07" db="EMBL/GenBank/DDBJ databases">
        <title>Genomic Encyclopedia of Type Strains, Phase IV (KMG-IV): sequencing the most valuable type-strain genomes for metagenomic binning, comparative biology and taxonomic classification.</title>
        <authorList>
            <person name="Goeker M."/>
        </authorList>
    </citation>
    <scope>NUCLEOTIDE SEQUENCE [LARGE SCALE GENOMIC DNA]</scope>
    <source>
        <strain evidence="7 8">DSM 12396</strain>
    </source>
</reference>
<feature type="domain" description="Manganese/iron superoxide dismutase C-terminal" evidence="6">
    <location>
        <begin position="131"/>
        <end position="231"/>
    </location>
</feature>
<evidence type="ECO:0000313" key="8">
    <source>
        <dbReference type="Proteomes" id="UP001225644"/>
    </source>
</evidence>
<dbReference type="SUPFAM" id="SSF54719">
    <property type="entry name" value="Fe,Mn superoxide dismutase (SOD), C-terminal domain"/>
    <property type="match status" value="1"/>
</dbReference>
<dbReference type="EC" id="1.15.1.1" evidence="2"/>
<organism evidence="7 8">
    <name type="scientific">Desulfofundulus luciae</name>
    <dbReference type="NCBI Taxonomy" id="74702"/>
    <lineage>
        <taxon>Bacteria</taxon>
        <taxon>Bacillati</taxon>
        <taxon>Bacillota</taxon>
        <taxon>Clostridia</taxon>
        <taxon>Eubacteriales</taxon>
        <taxon>Peptococcaceae</taxon>
        <taxon>Desulfofundulus</taxon>
    </lineage>
</organism>
<name>A0ABU0B6N8_9FIRM</name>
<dbReference type="PANTHER" id="PTHR11404:SF6">
    <property type="entry name" value="SUPEROXIDE DISMUTASE [MN], MITOCHONDRIAL"/>
    <property type="match status" value="1"/>
</dbReference>
<dbReference type="Gene3D" id="3.55.40.20">
    <property type="entry name" value="Iron/manganese superoxide dismutase, C-terminal domain"/>
    <property type="match status" value="1"/>
</dbReference>